<dbReference type="Gene3D" id="3.40.1390.10">
    <property type="entry name" value="MurE/MurF, N-terminal domain"/>
    <property type="match status" value="1"/>
</dbReference>
<dbReference type="HAMAP" id="MF_00208">
    <property type="entry name" value="MurE"/>
    <property type="match status" value="1"/>
</dbReference>
<dbReference type="InterPro" id="IPR005761">
    <property type="entry name" value="UDP-N-AcMur-Glu-dNH2Pim_ligase"/>
</dbReference>
<evidence type="ECO:0000256" key="1">
    <source>
        <dbReference type="ARBA" id="ARBA00005898"/>
    </source>
</evidence>
<evidence type="ECO:0000259" key="3">
    <source>
        <dbReference type="Pfam" id="PF02875"/>
    </source>
</evidence>
<dbReference type="GO" id="GO:0005737">
    <property type="term" value="C:cytoplasm"/>
    <property type="evidence" value="ECO:0007669"/>
    <property type="project" value="InterPro"/>
</dbReference>
<reference evidence="5" key="1">
    <citation type="submission" date="2020-05" db="EMBL/GenBank/DDBJ databases">
        <authorList>
            <person name="Chiriac C."/>
            <person name="Salcher M."/>
            <person name="Ghai R."/>
            <person name="Kavagutti S V."/>
        </authorList>
    </citation>
    <scope>NUCLEOTIDE SEQUENCE</scope>
</reference>
<dbReference type="Pfam" id="PF08245">
    <property type="entry name" value="Mur_ligase_M"/>
    <property type="match status" value="1"/>
</dbReference>
<dbReference type="Pfam" id="PF02875">
    <property type="entry name" value="Mur_ligase_C"/>
    <property type="match status" value="1"/>
</dbReference>
<organism evidence="5">
    <name type="scientific">freshwater metagenome</name>
    <dbReference type="NCBI Taxonomy" id="449393"/>
    <lineage>
        <taxon>unclassified sequences</taxon>
        <taxon>metagenomes</taxon>
        <taxon>ecological metagenomes</taxon>
    </lineage>
</organism>
<dbReference type="InterPro" id="IPR036615">
    <property type="entry name" value="Mur_ligase_C_dom_sf"/>
</dbReference>
<dbReference type="Gene3D" id="3.40.1190.10">
    <property type="entry name" value="Mur-like, catalytic domain"/>
    <property type="match status" value="1"/>
</dbReference>
<dbReference type="GO" id="GO:0005524">
    <property type="term" value="F:ATP binding"/>
    <property type="evidence" value="ECO:0007669"/>
    <property type="project" value="InterPro"/>
</dbReference>
<dbReference type="NCBIfam" id="NF001124">
    <property type="entry name" value="PRK00139.1-2"/>
    <property type="match status" value="1"/>
</dbReference>
<evidence type="ECO:0000313" key="5">
    <source>
        <dbReference type="EMBL" id="CAB4577572.1"/>
    </source>
</evidence>
<protein>
    <submittedName>
        <fullName evidence="5">Unannotated protein</fullName>
    </submittedName>
</protein>
<dbReference type="GO" id="GO:0016881">
    <property type="term" value="F:acid-amino acid ligase activity"/>
    <property type="evidence" value="ECO:0007669"/>
    <property type="project" value="InterPro"/>
</dbReference>
<dbReference type="SUPFAM" id="SSF53623">
    <property type="entry name" value="MurD-like peptide ligases, catalytic domain"/>
    <property type="match status" value="1"/>
</dbReference>
<dbReference type="PANTHER" id="PTHR23135:SF4">
    <property type="entry name" value="UDP-N-ACETYLMURAMOYL-L-ALANYL-D-GLUTAMATE--2,6-DIAMINOPIMELATE LIGASE MURE HOMOLOG, CHLOROPLASTIC"/>
    <property type="match status" value="1"/>
</dbReference>
<name>A0A6J6EMD9_9ZZZZ</name>
<dbReference type="Pfam" id="PF01225">
    <property type="entry name" value="Mur_ligase"/>
    <property type="match status" value="1"/>
</dbReference>
<evidence type="ECO:0000259" key="2">
    <source>
        <dbReference type="Pfam" id="PF01225"/>
    </source>
</evidence>
<comment type="similarity">
    <text evidence="1">Belongs to the MurCDEF family. MurE subfamily.</text>
</comment>
<feature type="domain" description="Mur ligase central" evidence="4">
    <location>
        <begin position="119"/>
        <end position="320"/>
    </location>
</feature>
<sequence>MKFARPKVKPVSLGEIAKKFDLDSNVNDVKITGITHNTKSVEPGDLFVALSGEKNHGAQFVSEAIANGASAVLTDDAGQNLIADKQIPVISTKNPRHLLGDLSSFVFGNPSHSLKVFGITGTNGKTTSAWLMRSGLEKCGIPTSLLGTAGISIAGTNLPSSRTTPEAPELQALLALALEKGSKAISMEVSSHSLSLERVNGTKFACTGFTNLSQDHLDFHKNMEDYFSAKAKLFTKEFTSHAVITEVDKWGKKLSKQLTGIDFMTLGGDVHNDWRVSDITAALGHVYFELFDPRNKPYKVTLSFAGSFNAYNAALVIAMADQIGVDTKEFISGIKATQIPGRMQPVVMPGAALGIIDYAHSPEAIDNVLSALRKQTFGKLIVVLGAGGNRDSEKRPFMGASGEKYADQLIITDDNPRDEDPSQIRKAVLSGTKDKSKVVEIGNRAEAIKHAAQIATTDDTIAILGKGHETTQEIAGQVFDFDDAKHLEDALKQRFGKL</sequence>
<gene>
    <name evidence="5" type="ORF">UFOPK1740_00667</name>
</gene>
<evidence type="ECO:0000259" key="4">
    <source>
        <dbReference type="Pfam" id="PF08245"/>
    </source>
</evidence>
<dbReference type="SUPFAM" id="SSF53244">
    <property type="entry name" value="MurD-like peptide ligases, peptide-binding domain"/>
    <property type="match status" value="1"/>
</dbReference>
<dbReference type="InterPro" id="IPR035911">
    <property type="entry name" value="MurE/MurF_N"/>
</dbReference>
<accession>A0A6J6EMD9</accession>
<dbReference type="EMBL" id="CAEZTU010000022">
    <property type="protein sequence ID" value="CAB4577572.1"/>
    <property type="molecule type" value="Genomic_DNA"/>
</dbReference>
<dbReference type="InterPro" id="IPR004101">
    <property type="entry name" value="Mur_ligase_C"/>
</dbReference>
<dbReference type="Gene3D" id="3.90.190.20">
    <property type="entry name" value="Mur ligase, C-terminal domain"/>
    <property type="match status" value="1"/>
</dbReference>
<dbReference type="AlphaFoldDB" id="A0A6J6EMD9"/>
<feature type="domain" description="Mur ligase C-terminal" evidence="3">
    <location>
        <begin position="341"/>
        <end position="467"/>
    </location>
</feature>
<dbReference type="PANTHER" id="PTHR23135">
    <property type="entry name" value="MUR LIGASE FAMILY MEMBER"/>
    <property type="match status" value="1"/>
</dbReference>
<dbReference type="InterPro" id="IPR013221">
    <property type="entry name" value="Mur_ligase_cen"/>
</dbReference>
<dbReference type="SUPFAM" id="SSF63418">
    <property type="entry name" value="MurE/MurF N-terminal domain"/>
    <property type="match status" value="1"/>
</dbReference>
<dbReference type="GO" id="GO:0008360">
    <property type="term" value="P:regulation of cell shape"/>
    <property type="evidence" value="ECO:0007669"/>
    <property type="project" value="InterPro"/>
</dbReference>
<proteinExistence type="inferred from homology"/>
<dbReference type="NCBIfam" id="NF001126">
    <property type="entry name" value="PRK00139.1-4"/>
    <property type="match status" value="1"/>
</dbReference>
<feature type="domain" description="Mur ligase N-terminal catalytic" evidence="2">
    <location>
        <begin position="30"/>
        <end position="104"/>
    </location>
</feature>
<dbReference type="InterPro" id="IPR000713">
    <property type="entry name" value="Mur_ligase_N"/>
</dbReference>
<dbReference type="NCBIfam" id="TIGR01085">
    <property type="entry name" value="murE"/>
    <property type="match status" value="1"/>
</dbReference>
<dbReference type="InterPro" id="IPR036565">
    <property type="entry name" value="Mur-like_cat_sf"/>
</dbReference>
<dbReference type="GO" id="GO:0051301">
    <property type="term" value="P:cell division"/>
    <property type="evidence" value="ECO:0007669"/>
    <property type="project" value="InterPro"/>
</dbReference>